<evidence type="ECO:0000256" key="1">
    <source>
        <dbReference type="SAM" id="Coils"/>
    </source>
</evidence>
<sequence length="361" mass="41035">MQTITKCLALLALWLSAQLIYAQDSTQVSPNHIKIEALKLEKNQVQEQERALLKAKVEAINTKLEKGEITNTEAETLKKEAAKKHALNIESRIAILDNKIDLLARNDNDYGVKIHDDEINILRIGTDENTSDDLVYVGKPSNDKPKVYDKRTSNDLVVAFGLNNALIEGESLNDSPYKIAGSRFFEIGWAWKTRVFKNTNFLRLKYGLSVQMNGLKPERNQYFVNQNDNIVLVEFPHELDKSKLTVYNFVAPIHFEFGPSKKIEKDDYFRYSTTNKLKFGIGGYGGFNIGARQKLKYDLDGDNKKEKQKGNFNTTKLVYGLSGYIGLDDLSIYVKYDLSPIFNDQVVSQNNISLGVRFDIN</sequence>
<gene>
    <name evidence="3" type="ORF">PW52_15625</name>
</gene>
<evidence type="ECO:0000313" key="3">
    <source>
        <dbReference type="EMBL" id="KJD32662.1"/>
    </source>
</evidence>
<evidence type="ECO:0008006" key="5">
    <source>
        <dbReference type="Google" id="ProtNLM"/>
    </source>
</evidence>
<proteinExistence type="predicted"/>
<evidence type="ECO:0000313" key="4">
    <source>
        <dbReference type="Proteomes" id="UP000032578"/>
    </source>
</evidence>
<keyword evidence="4" id="KW-1185">Reference proteome</keyword>
<feature type="chain" id="PRO_5002325500" description="Outer membrane protein beta-barrel domain-containing protein" evidence="2">
    <location>
        <begin position="23"/>
        <end position="361"/>
    </location>
</feature>
<name>A0A0D7W475_9FLAO</name>
<accession>A0A0D7W475</accession>
<comment type="caution">
    <text evidence="3">The sequence shown here is derived from an EMBL/GenBank/DDBJ whole genome shotgun (WGS) entry which is preliminary data.</text>
</comment>
<keyword evidence="2" id="KW-0732">Signal</keyword>
<dbReference type="PATRIC" id="fig|1435349.4.peg.1155"/>
<feature type="signal peptide" evidence="2">
    <location>
        <begin position="1"/>
        <end position="22"/>
    </location>
</feature>
<protein>
    <recommendedName>
        <fullName evidence="5">Outer membrane protein beta-barrel domain-containing protein</fullName>
    </recommendedName>
</protein>
<dbReference type="OrthoDB" id="1466811at2"/>
<dbReference type="EMBL" id="JTDW01000018">
    <property type="protein sequence ID" value="KJD32662.1"/>
    <property type="molecule type" value="Genomic_DNA"/>
</dbReference>
<dbReference type="AlphaFoldDB" id="A0A0D7W475"/>
<keyword evidence="1" id="KW-0175">Coiled coil</keyword>
<dbReference type="STRING" id="1435349.PW52_15625"/>
<reference evidence="3 4" key="1">
    <citation type="submission" date="2014-11" db="EMBL/GenBank/DDBJ databases">
        <title>Tamlana sedimentorum sp. nov., isolated from shallow sand sediments of the Sea of Japan.</title>
        <authorList>
            <person name="Romanenko L.A."/>
        </authorList>
    </citation>
    <scope>NUCLEOTIDE SEQUENCE [LARGE SCALE GENOMIC DNA]</scope>
    <source>
        <strain evidence="3 4">JCM 19808</strain>
    </source>
</reference>
<evidence type="ECO:0000256" key="2">
    <source>
        <dbReference type="SAM" id="SignalP"/>
    </source>
</evidence>
<organism evidence="3 4">
    <name type="scientific">Neotamlana sedimentorum</name>
    <dbReference type="NCBI Taxonomy" id="1435349"/>
    <lineage>
        <taxon>Bacteria</taxon>
        <taxon>Pseudomonadati</taxon>
        <taxon>Bacteroidota</taxon>
        <taxon>Flavobacteriia</taxon>
        <taxon>Flavobacteriales</taxon>
        <taxon>Flavobacteriaceae</taxon>
        <taxon>Neotamlana</taxon>
    </lineage>
</organism>
<dbReference type="Proteomes" id="UP000032578">
    <property type="component" value="Unassembled WGS sequence"/>
</dbReference>
<feature type="coiled-coil region" evidence="1">
    <location>
        <begin position="35"/>
        <end position="63"/>
    </location>
</feature>
<dbReference type="RefSeq" id="WP_044633919.1">
    <property type="nucleotide sequence ID" value="NZ_JTDW01000018.1"/>
</dbReference>